<name>A0AAV8VFB7_9CUCU</name>
<dbReference type="Gene3D" id="1.10.443.10">
    <property type="entry name" value="Intergrase catalytic core"/>
    <property type="match status" value="1"/>
</dbReference>
<keyword evidence="4" id="KW-1185">Reference proteome</keyword>
<evidence type="ECO:0000259" key="2">
    <source>
        <dbReference type="PROSITE" id="PS51898"/>
    </source>
</evidence>
<dbReference type="InterPro" id="IPR013762">
    <property type="entry name" value="Integrase-like_cat_sf"/>
</dbReference>
<dbReference type="Proteomes" id="UP001159042">
    <property type="component" value="Unassembled WGS sequence"/>
</dbReference>
<dbReference type="AlphaFoldDB" id="A0AAV8VFB7"/>
<dbReference type="SUPFAM" id="SSF56349">
    <property type="entry name" value="DNA breaking-rejoining enzymes"/>
    <property type="match status" value="1"/>
</dbReference>
<protein>
    <recommendedName>
        <fullName evidence="2">Tyr recombinase domain-containing protein</fullName>
    </recommendedName>
</protein>
<reference evidence="3 4" key="1">
    <citation type="journal article" date="2023" name="Insect Mol. Biol.">
        <title>Genome sequencing provides insights into the evolution of gene families encoding plant cell wall-degrading enzymes in longhorned beetles.</title>
        <authorList>
            <person name="Shin N.R."/>
            <person name="Okamura Y."/>
            <person name="Kirsch R."/>
            <person name="Pauchet Y."/>
        </authorList>
    </citation>
    <scope>NUCLEOTIDE SEQUENCE [LARGE SCALE GENOMIC DNA]</scope>
    <source>
        <strain evidence="3">EAD_L_NR</strain>
    </source>
</reference>
<dbReference type="GO" id="GO:0003677">
    <property type="term" value="F:DNA binding"/>
    <property type="evidence" value="ECO:0007669"/>
    <property type="project" value="InterPro"/>
</dbReference>
<dbReference type="GO" id="GO:0015074">
    <property type="term" value="P:DNA integration"/>
    <property type="evidence" value="ECO:0007669"/>
    <property type="project" value="InterPro"/>
</dbReference>
<evidence type="ECO:0000256" key="1">
    <source>
        <dbReference type="ARBA" id="ARBA00023172"/>
    </source>
</evidence>
<dbReference type="GO" id="GO:0006310">
    <property type="term" value="P:DNA recombination"/>
    <property type="evidence" value="ECO:0007669"/>
    <property type="project" value="UniProtKB-KW"/>
</dbReference>
<feature type="non-terminal residue" evidence="3">
    <location>
        <position position="1"/>
    </location>
</feature>
<gene>
    <name evidence="3" type="ORF">NQ315_014412</name>
</gene>
<accession>A0AAV8VFB7</accession>
<feature type="domain" description="Tyr recombinase" evidence="2">
    <location>
        <begin position="113"/>
        <end position="191"/>
    </location>
</feature>
<proteinExistence type="predicted"/>
<dbReference type="EMBL" id="JANEYG010000111">
    <property type="protein sequence ID" value="KAJ8912829.1"/>
    <property type="molecule type" value="Genomic_DNA"/>
</dbReference>
<dbReference type="PROSITE" id="PS51898">
    <property type="entry name" value="TYR_RECOMBINASE"/>
    <property type="match status" value="1"/>
</dbReference>
<dbReference type="InterPro" id="IPR011010">
    <property type="entry name" value="DNA_brk_join_enz"/>
</dbReference>
<sequence>NNSDISYTCTPPGIREKANAATLELLPKKSKAVYKKAFKEFMDWKKSNDVSSFSEDVIISYFSELSTKIKPSTLWSHYSMLKATLNIKKGIDIRKYTKIVPYLKHRSVGYQPKKSKTLSKEEIDKFISEAPDEKFLMTKVALIFCVAGAMRRDELSQLKIGDISDLVSTLLIKIEHTKTMKPRSFTITGDV</sequence>
<dbReference type="InterPro" id="IPR002104">
    <property type="entry name" value="Integrase_catalytic"/>
</dbReference>
<evidence type="ECO:0000313" key="4">
    <source>
        <dbReference type="Proteomes" id="UP001159042"/>
    </source>
</evidence>
<organism evidence="3 4">
    <name type="scientific">Exocentrus adspersus</name>
    <dbReference type="NCBI Taxonomy" id="1586481"/>
    <lineage>
        <taxon>Eukaryota</taxon>
        <taxon>Metazoa</taxon>
        <taxon>Ecdysozoa</taxon>
        <taxon>Arthropoda</taxon>
        <taxon>Hexapoda</taxon>
        <taxon>Insecta</taxon>
        <taxon>Pterygota</taxon>
        <taxon>Neoptera</taxon>
        <taxon>Endopterygota</taxon>
        <taxon>Coleoptera</taxon>
        <taxon>Polyphaga</taxon>
        <taxon>Cucujiformia</taxon>
        <taxon>Chrysomeloidea</taxon>
        <taxon>Cerambycidae</taxon>
        <taxon>Lamiinae</taxon>
        <taxon>Acanthocinini</taxon>
        <taxon>Exocentrus</taxon>
    </lineage>
</organism>
<keyword evidence="1" id="KW-0233">DNA recombination</keyword>
<comment type="caution">
    <text evidence="3">The sequence shown here is derived from an EMBL/GenBank/DDBJ whole genome shotgun (WGS) entry which is preliminary data.</text>
</comment>
<evidence type="ECO:0000313" key="3">
    <source>
        <dbReference type="EMBL" id="KAJ8912829.1"/>
    </source>
</evidence>